<proteinExistence type="predicted"/>
<dbReference type="Gene3D" id="3.40.50.720">
    <property type="entry name" value="NAD(P)-binding Rossmann-like Domain"/>
    <property type="match status" value="1"/>
</dbReference>
<dbReference type="Proteomes" id="UP000627292">
    <property type="component" value="Unassembled WGS sequence"/>
</dbReference>
<evidence type="ECO:0000313" key="3">
    <source>
        <dbReference type="Proteomes" id="UP000627292"/>
    </source>
</evidence>
<dbReference type="AlphaFoldDB" id="A0A917MWN3"/>
<organism evidence="2 3">
    <name type="scientific">Filimonas zeae</name>
    <dbReference type="NCBI Taxonomy" id="1737353"/>
    <lineage>
        <taxon>Bacteria</taxon>
        <taxon>Pseudomonadati</taxon>
        <taxon>Bacteroidota</taxon>
        <taxon>Chitinophagia</taxon>
        <taxon>Chitinophagales</taxon>
        <taxon>Chitinophagaceae</taxon>
        <taxon>Filimonas</taxon>
    </lineage>
</organism>
<dbReference type="InterPro" id="IPR005097">
    <property type="entry name" value="Sacchrp_dh_NADP-bd"/>
</dbReference>
<reference evidence="2" key="1">
    <citation type="journal article" date="2014" name="Int. J. Syst. Evol. Microbiol.">
        <title>Complete genome sequence of Corynebacterium casei LMG S-19264T (=DSM 44701T), isolated from a smear-ripened cheese.</title>
        <authorList>
            <consortium name="US DOE Joint Genome Institute (JGI-PGF)"/>
            <person name="Walter F."/>
            <person name="Albersmeier A."/>
            <person name="Kalinowski J."/>
            <person name="Ruckert C."/>
        </authorList>
    </citation>
    <scope>NUCLEOTIDE SEQUENCE</scope>
    <source>
        <strain evidence="2">CGMCC 1.15290</strain>
    </source>
</reference>
<reference evidence="2" key="2">
    <citation type="submission" date="2020-09" db="EMBL/GenBank/DDBJ databases">
        <authorList>
            <person name="Sun Q."/>
            <person name="Zhou Y."/>
        </authorList>
    </citation>
    <scope>NUCLEOTIDE SEQUENCE</scope>
    <source>
        <strain evidence="2">CGMCC 1.15290</strain>
    </source>
</reference>
<feature type="domain" description="Saccharopine dehydrogenase NADP binding" evidence="1">
    <location>
        <begin position="12"/>
        <end position="128"/>
    </location>
</feature>
<sequence>MYFGGMQQNTFLLYGANGYTGELIARFAGNYGLQPVLAGRNEKAIRALAERLQLPCCILSLNNTDALQQQLSQTQLVVNAAGPYDVTAKPMVEACLQNGTHYIDLNGDLDVFNLLQTYDTQAREKGIMLLPGAGFDVVPTDCLALWLQQQLPDANLLEIAFAIEGSHLSRGTAITTLQKLGLPGAVRTNGHITPEPVGKTGRWVQFTGKPRRQFTMSIPWGDISTAFVSTRIPNIVTYTGVSRFTWLFLRAQAVFNPLLRAAWMHRLIQKIILRQAPGPDDNVRGKATSYIKAAVTNPQGQTLMGSMRCPEAYALTADATLLIAQKILSDKFTPGYQTPASAYGADLVMEIAGVTRWLEKEATW</sequence>
<accession>A0A917MWN3</accession>
<name>A0A917MWN3_9BACT</name>
<evidence type="ECO:0000313" key="2">
    <source>
        <dbReference type="EMBL" id="GGH69442.1"/>
    </source>
</evidence>
<dbReference type="PANTHER" id="PTHR43781">
    <property type="entry name" value="SACCHAROPINE DEHYDROGENASE"/>
    <property type="match status" value="1"/>
</dbReference>
<gene>
    <name evidence="2" type="ORF">GCM10011379_26750</name>
</gene>
<evidence type="ECO:0000259" key="1">
    <source>
        <dbReference type="Pfam" id="PF03435"/>
    </source>
</evidence>
<dbReference type="EMBL" id="BMIB01000003">
    <property type="protein sequence ID" value="GGH69442.1"/>
    <property type="molecule type" value="Genomic_DNA"/>
</dbReference>
<keyword evidence="3" id="KW-1185">Reference proteome</keyword>
<dbReference type="Pfam" id="PF03435">
    <property type="entry name" value="Sacchrp_dh_NADP"/>
    <property type="match status" value="1"/>
</dbReference>
<dbReference type="InterPro" id="IPR036291">
    <property type="entry name" value="NAD(P)-bd_dom_sf"/>
</dbReference>
<dbReference type="SUPFAM" id="SSF51735">
    <property type="entry name" value="NAD(P)-binding Rossmann-fold domains"/>
    <property type="match status" value="1"/>
</dbReference>
<protein>
    <submittedName>
        <fullName evidence="2">Saccharopine dehydrogenase</fullName>
    </submittedName>
</protein>
<dbReference type="PANTHER" id="PTHR43781:SF1">
    <property type="entry name" value="SACCHAROPINE DEHYDROGENASE"/>
    <property type="match status" value="1"/>
</dbReference>
<comment type="caution">
    <text evidence="2">The sequence shown here is derived from an EMBL/GenBank/DDBJ whole genome shotgun (WGS) entry which is preliminary data.</text>
</comment>